<feature type="region of interest" description="Disordered" evidence="1">
    <location>
        <begin position="139"/>
        <end position="190"/>
    </location>
</feature>
<proteinExistence type="predicted"/>
<keyword evidence="3" id="KW-1185">Reference proteome</keyword>
<dbReference type="AlphaFoldDB" id="A0A3A2ZVX8"/>
<dbReference type="EMBL" id="MVGC01000007">
    <property type="protein sequence ID" value="RJE27196.1"/>
    <property type="molecule type" value="Genomic_DNA"/>
</dbReference>
<organism evidence="2 3">
    <name type="scientific">Aspergillus sclerotialis</name>
    <dbReference type="NCBI Taxonomy" id="2070753"/>
    <lineage>
        <taxon>Eukaryota</taxon>
        <taxon>Fungi</taxon>
        <taxon>Dikarya</taxon>
        <taxon>Ascomycota</taxon>
        <taxon>Pezizomycotina</taxon>
        <taxon>Eurotiomycetes</taxon>
        <taxon>Eurotiomycetidae</taxon>
        <taxon>Eurotiales</taxon>
        <taxon>Aspergillaceae</taxon>
        <taxon>Aspergillus</taxon>
        <taxon>Aspergillus subgen. Polypaecilum</taxon>
    </lineage>
</organism>
<sequence>MGPIKWYRKNPRLGRERPVPWSLGLPIFDEKIGKYVPREPIEVRKKRVPSIRVSEMTTRPSVNEHDPYMKKKGKIEWRNQNQKSTGVGSQTKTGGNAMNDSHRYSHNDGDNSLFFSETTAVNTGMIPGTNMDNGKVVHRDAEQHRKSQGHFSSDKSTTGAGTSKRKKQKREQDFWKKPKPRKPPKILSIRGEQVWFPYGKSCLW</sequence>
<protein>
    <submittedName>
        <fullName evidence="2">Uncharacterized protein</fullName>
    </submittedName>
</protein>
<dbReference type="Proteomes" id="UP000266188">
    <property type="component" value="Unassembled WGS sequence"/>
</dbReference>
<accession>A0A3A2ZVX8</accession>
<feature type="compositionally biased region" description="Polar residues" evidence="1">
    <location>
        <begin position="149"/>
        <end position="161"/>
    </location>
</feature>
<evidence type="ECO:0000256" key="1">
    <source>
        <dbReference type="SAM" id="MobiDB-lite"/>
    </source>
</evidence>
<reference evidence="3" key="1">
    <citation type="submission" date="2017-02" db="EMBL/GenBank/DDBJ databases">
        <authorList>
            <person name="Tafer H."/>
            <person name="Lopandic K."/>
        </authorList>
    </citation>
    <scope>NUCLEOTIDE SEQUENCE [LARGE SCALE GENOMIC DNA]</scope>
    <source>
        <strain evidence="3">CBS 366.77</strain>
    </source>
</reference>
<evidence type="ECO:0000313" key="2">
    <source>
        <dbReference type="EMBL" id="RJE27196.1"/>
    </source>
</evidence>
<gene>
    <name evidence="2" type="ORF">PHISCL_00437</name>
</gene>
<feature type="compositionally biased region" description="Polar residues" evidence="1">
    <location>
        <begin position="80"/>
        <end position="99"/>
    </location>
</feature>
<dbReference type="OrthoDB" id="10632603at2759"/>
<feature type="region of interest" description="Disordered" evidence="1">
    <location>
        <begin position="80"/>
        <end position="109"/>
    </location>
</feature>
<comment type="caution">
    <text evidence="2">The sequence shown here is derived from an EMBL/GenBank/DDBJ whole genome shotgun (WGS) entry which is preliminary data.</text>
</comment>
<evidence type="ECO:0000313" key="3">
    <source>
        <dbReference type="Proteomes" id="UP000266188"/>
    </source>
</evidence>
<name>A0A3A2ZVX8_9EURO</name>
<feature type="compositionally biased region" description="Basic and acidic residues" evidence="1">
    <location>
        <begin position="100"/>
        <end position="109"/>
    </location>
</feature>